<name>A0A0N9PVH1_9VIRU</name>
<evidence type="ECO:0000313" key="2">
    <source>
        <dbReference type="Proteomes" id="UP000319438"/>
    </source>
</evidence>
<reference evidence="1" key="1">
    <citation type="journal article" date="2015" name="Genome Announc.">
        <title>Complete Genome Sequence of a New Member of the Marseilleviridae Recovered from the Brackish Submarine Spring in the Cassis Port-Miou Calanque, France.</title>
        <authorList>
            <person name="Doutre G."/>
            <person name="Arfib B."/>
            <person name="Rochette P."/>
            <person name="Claverie J.M."/>
            <person name="Bonin P."/>
            <person name="Abergel C."/>
        </authorList>
    </citation>
    <scope>NUCLEOTIDE SEQUENCE [LARGE SCALE GENOMIC DNA]</scope>
    <source>
        <strain evidence="1">1</strain>
    </source>
</reference>
<dbReference type="Proteomes" id="UP000319438">
    <property type="component" value="Segment"/>
</dbReference>
<organism evidence="1 2">
    <name type="scientific">Port-miou virus</name>
    <dbReference type="NCBI Taxonomy" id="1733873"/>
    <lineage>
        <taxon>Viruses</taxon>
        <taxon>Varidnaviria</taxon>
        <taxon>Bamfordvirae</taxon>
        <taxon>Nucleocytoviricota</taxon>
        <taxon>Megaviricetes</taxon>
        <taxon>Pimascovirales</taxon>
        <taxon>Pimascovirales incertae sedis</taxon>
        <taxon>Marseilleviridae</taxon>
        <taxon>Losannavirus</taxon>
        <taxon>Losannavirus lausannense</taxon>
        <taxon>Lausannevirus</taxon>
    </lineage>
</organism>
<accession>A0A0N9PVH1</accession>
<evidence type="ECO:0000313" key="1">
    <source>
        <dbReference type="EMBL" id="ALH06836.1"/>
    </source>
</evidence>
<sequence>MKVGEVFCIPHLKKATFFGYTEKKQAVFFAEDGLFYLVDPENLSERTLDFDPKTNKRLKKTKRFLKYLFFR</sequence>
<dbReference type="EMBL" id="KT428292">
    <property type="protein sequence ID" value="ALH06836.1"/>
    <property type="molecule type" value="Genomic_DNA"/>
</dbReference>
<gene>
    <name evidence="1" type="ORF">PMV_138</name>
</gene>
<proteinExistence type="predicted"/>
<protein>
    <submittedName>
        <fullName evidence="1">Uncharacterized protein</fullName>
    </submittedName>
</protein>